<keyword evidence="4" id="KW-0658">Purine biosynthesis</keyword>
<dbReference type="PANTHER" id="PTHR11846">
    <property type="entry name" value="ADENYLOSUCCINATE SYNTHETASE"/>
    <property type="match status" value="1"/>
</dbReference>
<dbReference type="Gene3D" id="3.90.170.10">
    <property type="entry name" value="Adenylosuccinate Synthetase, subunit A, domain 3"/>
    <property type="match status" value="1"/>
</dbReference>
<keyword evidence="6" id="KW-0342">GTP-binding</keyword>
<dbReference type="Gene3D" id="1.10.300.10">
    <property type="entry name" value="Adenylosuccinate Synthetase, subunit A, domain 2"/>
    <property type="match status" value="1"/>
</dbReference>
<dbReference type="InterPro" id="IPR001114">
    <property type="entry name" value="Adenylosuccinate_synthetase"/>
</dbReference>
<protein>
    <recommendedName>
        <fullName evidence="8">Adenylosuccinate synthetase</fullName>
    </recommendedName>
</protein>
<dbReference type="Pfam" id="PF00709">
    <property type="entry name" value="Adenylsucc_synt"/>
    <property type="match status" value="1"/>
</dbReference>
<sequence>MVSYLCSCLENPLVIRFSGGHQAGHHVVINDKLSHVFANFGSGTLQGVDTYWSPYCTVDPVGIMTELAVLKSKGINPMLYVDGKCPVTTPFDKTENITINNQNKHGSCGVGFGQTIQREEDRYSLLFSDIFSKSVFSIKLGLIKDCYYKHLTLGASVFDFMKAAVELRDSKNIKITNGVPNFSLDNDYSNYIFEGSQGLLLDQNIGFFPHVTRSNTGTKNILSMGYDPYVYLVTRAYQTRHGNGPMTNERLTHNIKSNPVEQQVKGGVQGNFRIAPLDLDLLKYGIERDGYINEFPFPFTLVITCMDLIQNSFILTMGGETLHLKDEEAFVNTIKRFLKIGRIAISRTPYFTDIEGMA</sequence>
<evidence type="ECO:0000256" key="2">
    <source>
        <dbReference type="ARBA" id="ARBA00022723"/>
    </source>
</evidence>
<dbReference type="InterPro" id="IPR027417">
    <property type="entry name" value="P-loop_NTPase"/>
</dbReference>
<keyword evidence="5" id="KW-0460">Magnesium</keyword>
<dbReference type="GO" id="GO:0004019">
    <property type="term" value="F:adenylosuccinate synthase activity"/>
    <property type="evidence" value="ECO:0007669"/>
    <property type="project" value="InterPro"/>
</dbReference>
<gene>
    <name evidence="7" type="ORF">LCGC14_1069120</name>
</gene>
<dbReference type="GO" id="GO:0044208">
    <property type="term" value="P:'de novo' AMP biosynthetic process"/>
    <property type="evidence" value="ECO:0007669"/>
    <property type="project" value="TreeGrafter"/>
</dbReference>
<evidence type="ECO:0000313" key="7">
    <source>
        <dbReference type="EMBL" id="KKN07244.1"/>
    </source>
</evidence>
<dbReference type="Gene3D" id="3.40.440.10">
    <property type="entry name" value="Adenylosuccinate Synthetase, subunit A, domain 1"/>
    <property type="match status" value="1"/>
</dbReference>
<keyword evidence="1" id="KW-0436">Ligase</keyword>
<proteinExistence type="predicted"/>
<dbReference type="EMBL" id="LAZR01004592">
    <property type="protein sequence ID" value="KKN07244.1"/>
    <property type="molecule type" value="Genomic_DNA"/>
</dbReference>
<evidence type="ECO:0000256" key="6">
    <source>
        <dbReference type="ARBA" id="ARBA00023134"/>
    </source>
</evidence>
<evidence type="ECO:0000256" key="1">
    <source>
        <dbReference type="ARBA" id="ARBA00022598"/>
    </source>
</evidence>
<comment type="caution">
    <text evidence="7">The sequence shown here is derived from an EMBL/GenBank/DDBJ whole genome shotgun (WGS) entry which is preliminary data.</text>
</comment>
<dbReference type="InterPro" id="IPR042109">
    <property type="entry name" value="Adenylosuccinate_synth_dom1"/>
</dbReference>
<keyword evidence="2" id="KW-0479">Metal-binding</keyword>
<evidence type="ECO:0000256" key="3">
    <source>
        <dbReference type="ARBA" id="ARBA00022741"/>
    </source>
</evidence>
<dbReference type="PANTHER" id="PTHR11846:SF0">
    <property type="entry name" value="ADENYLOSUCCINATE SYNTHETASE"/>
    <property type="match status" value="1"/>
</dbReference>
<reference evidence="7" key="1">
    <citation type="journal article" date="2015" name="Nature">
        <title>Complex archaea that bridge the gap between prokaryotes and eukaryotes.</title>
        <authorList>
            <person name="Spang A."/>
            <person name="Saw J.H."/>
            <person name="Jorgensen S.L."/>
            <person name="Zaremba-Niedzwiedzka K."/>
            <person name="Martijn J."/>
            <person name="Lind A.E."/>
            <person name="van Eijk R."/>
            <person name="Schleper C."/>
            <person name="Guy L."/>
            <person name="Ettema T.J."/>
        </authorList>
    </citation>
    <scope>NUCLEOTIDE SEQUENCE</scope>
</reference>
<keyword evidence="3" id="KW-0547">Nucleotide-binding</keyword>
<evidence type="ECO:0000256" key="5">
    <source>
        <dbReference type="ARBA" id="ARBA00022842"/>
    </source>
</evidence>
<dbReference type="AlphaFoldDB" id="A0A0F9MNN0"/>
<organism evidence="7">
    <name type="scientific">marine sediment metagenome</name>
    <dbReference type="NCBI Taxonomy" id="412755"/>
    <lineage>
        <taxon>unclassified sequences</taxon>
        <taxon>metagenomes</taxon>
        <taxon>ecological metagenomes</taxon>
    </lineage>
</organism>
<name>A0A0F9MNN0_9ZZZZ</name>
<dbReference type="SUPFAM" id="SSF52540">
    <property type="entry name" value="P-loop containing nucleoside triphosphate hydrolases"/>
    <property type="match status" value="1"/>
</dbReference>
<dbReference type="InterPro" id="IPR042111">
    <property type="entry name" value="Adenylosuccinate_synth_dom3"/>
</dbReference>
<dbReference type="GO" id="GO:0046040">
    <property type="term" value="P:IMP metabolic process"/>
    <property type="evidence" value="ECO:0007669"/>
    <property type="project" value="TreeGrafter"/>
</dbReference>
<accession>A0A0F9MNN0</accession>
<dbReference type="GO" id="GO:0005525">
    <property type="term" value="F:GTP binding"/>
    <property type="evidence" value="ECO:0007669"/>
    <property type="project" value="UniProtKB-KW"/>
</dbReference>
<dbReference type="GO" id="GO:0046872">
    <property type="term" value="F:metal ion binding"/>
    <property type="evidence" value="ECO:0007669"/>
    <property type="project" value="UniProtKB-KW"/>
</dbReference>
<dbReference type="GO" id="GO:0005737">
    <property type="term" value="C:cytoplasm"/>
    <property type="evidence" value="ECO:0007669"/>
    <property type="project" value="TreeGrafter"/>
</dbReference>
<evidence type="ECO:0008006" key="8">
    <source>
        <dbReference type="Google" id="ProtNLM"/>
    </source>
</evidence>
<evidence type="ECO:0000256" key="4">
    <source>
        <dbReference type="ARBA" id="ARBA00022755"/>
    </source>
</evidence>
<dbReference type="SMART" id="SM00788">
    <property type="entry name" value="Adenylsucc_synt"/>
    <property type="match status" value="1"/>
</dbReference>
<dbReference type="InterPro" id="IPR042110">
    <property type="entry name" value="Adenylosuccinate_synth_dom2"/>
</dbReference>